<evidence type="ECO:0000313" key="6">
    <source>
        <dbReference type="Proteomes" id="UP001448207"/>
    </source>
</evidence>
<reference evidence="5 6" key="1">
    <citation type="submission" date="2024-04" db="EMBL/GenBank/DDBJ databases">
        <title>Symmetric and asymmetric DNA N6-adenine methylation regulates different biological responses in Mucorales.</title>
        <authorList>
            <consortium name="Lawrence Berkeley National Laboratory"/>
            <person name="Lax C."/>
            <person name="Mondo S.J."/>
            <person name="Osorio-Concepcion M."/>
            <person name="Muszewska A."/>
            <person name="Corrochano-Luque M."/>
            <person name="Gutierrez G."/>
            <person name="Riley R."/>
            <person name="Lipzen A."/>
            <person name="Guo J."/>
            <person name="Hundley H."/>
            <person name="Amirebrahimi M."/>
            <person name="Ng V."/>
            <person name="Lorenzo-Gutierrez D."/>
            <person name="Binder U."/>
            <person name="Yang J."/>
            <person name="Song Y."/>
            <person name="Canovas D."/>
            <person name="Navarro E."/>
            <person name="Freitag M."/>
            <person name="Gabaldon T."/>
            <person name="Grigoriev I.V."/>
            <person name="Corrochano L.M."/>
            <person name="Nicolas F.E."/>
            <person name="Garre V."/>
        </authorList>
    </citation>
    <scope>NUCLEOTIDE SEQUENCE [LARGE SCALE GENOMIC DNA]</scope>
    <source>
        <strain evidence="5 6">L51</strain>
    </source>
</reference>
<feature type="coiled-coil region" evidence="4">
    <location>
        <begin position="452"/>
        <end position="479"/>
    </location>
</feature>
<dbReference type="PANTHER" id="PTHR45916">
    <property type="entry name" value="STRUCTURAL MAINTENANCE OF CHROMOSOMES PROTEIN 5"/>
    <property type="match status" value="1"/>
</dbReference>
<dbReference type="EMBL" id="JBCLYO010000022">
    <property type="protein sequence ID" value="KAL0079344.1"/>
    <property type="molecule type" value="Genomic_DNA"/>
</dbReference>
<evidence type="ECO:0000256" key="4">
    <source>
        <dbReference type="SAM" id="Coils"/>
    </source>
</evidence>
<comment type="caution">
    <text evidence="5">The sequence shown here is derived from an EMBL/GenBank/DDBJ whole genome shotgun (WGS) entry which is preliminary data.</text>
</comment>
<evidence type="ECO:0000256" key="3">
    <source>
        <dbReference type="ARBA" id="ARBA00023054"/>
    </source>
</evidence>
<feature type="coiled-coil region" evidence="4">
    <location>
        <begin position="215"/>
        <end position="284"/>
    </location>
</feature>
<dbReference type="Gene3D" id="3.40.50.300">
    <property type="entry name" value="P-loop containing nucleotide triphosphate hydrolases"/>
    <property type="match status" value="1"/>
</dbReference>
<evidence type="ECO:0000313" key="5">
    <source>
        <dbReference type="EMBL" id="KAL0079344.1"/>
    </source>
</evidence>
<keyword evidence="3 4" id="KW-0175">Coiled coil</keyword>
<gene>
    <name evidence="5" type="ORF">J3Q64DRAFT_1682602</name>
</gene>
<dbReference type="Proteomes" id="UP001448207">
    <property type="component" value="Unassembled WGS sequence"/>
</dbReference>
<comment type="similarity">
    <text evidence="1">Belongs to the SMC family. SMC5 subfamily.</text>
</comment>
<evidence type="ECO:0000256" key="2">
    <source>
        <dbReference type="ARBA" id="ARBA00018687"/>
    </source>
</evidence>
<protein>
    <recommendedName>
        <fullName evidence="2">Structural maintenance of chromosomes protein 5</fullName>
    </recommendedName>
</protein>
<feature type="coiled-coil region" evidence="4">
    <location>
        <begin position="344"/>
        <end position="396"/>
    </location>
</feature>
<organism evidence="5 6">
    <name type="scientific">Phycomyces blakesleeanus</name>
    <dbReference type="NCBI Taxonomy" id="4837"/>
    <lineage>
        <taxon>Eukaryota</taxon>
        <taxon>Fungi</taxon>
        <taxon>Fungi incertae sedis</taxon>
        <taxon>Mucoromycota</taxon>
        <taxon>Mucoromycotina</taxon>
        <taxon>Mucoromycetes</taxon>
        <taxon>Mucorales</taxon>
        <taxon>Phycomycetaceae</taxon>
        <taxon>Phycomyces</taxon>
    </lineage>
</organism>
<accession>A0ABR3ASA0</accession>
<dbReference type="PANTHER" id="PTHR45916:SF1">
    <property type="entry name" value="STRUCTURAL MAINTENANCE OF CHROMOSOMES PROTEIN 5"/>
    <property type="match status" value="1"/>
</dbReference>
<dbReference type="SUPFAM" id="SSF52540">
    <property type="entry name" value="P-loop containing nucleoside triphosphate hydrolases"/>
    <property type="match status" value="1"/>
</dbReference>
<name>A0ABR3ASA0_PHYBL</name>
<sequence length="647" mass="74591">MMNLRRSHEDTFKAAEWLKSNKNMFRGKIYGPIQICVNVKDQKYASIVEAALGGENGSHLKTFVCENKEDYEMFTREAVDKMRLRLTVTWPGENGDQPLNPPMSEEQASSKLLRKNYGMEYFVSDLLEGPPLVIKYLCQQIKIHLIPVSLYQEDQQRIADCGQFKKFIIKNSFYTVKQYGYGRGGKQTAIRQFKPANVLADSINTEARTRLVQGLQILEMEASKINEDMEELTAEKSEMVQKERELKHEKENLQTQKRDAFHKLAKWRQGKQELEYMVEDLQRKINRPSTINEDIPALKEKIVDQAILRGELSEKFKDALQKFIKTVMKRNASAIKALQLSARLEDLKRFAKSQTSDLDRAKAEHSHAVMNTNSMKREAQRYYREAERAGNDLEEELAVEFGVILEKWKTTGLEQSEIEIEDAINAETAKADAIKATNPRAMENYEIRLADIARLETKVNSDKRTLEQMSQKIESVKNQWKPRLEKLVSRISKNFSAALQKIGCAGEVGISEHEDFDKWGIEIRVKFRDNEKLQLLTGQRQSGGERAVSTILYLMSLQDLARAPFRVVDEINQGMDPRNERMIHEQIVQGASRPGTAQYFLITPKLLPDLYYNERMRVLCIYNGEWQPACLKPTREYLLKAKAAVKC</sequence>
<proteinExistence type="inferred from homology"/>
<evidence type="ECO:0000256" key="1">
    <source>
        <dbReference type="ARBA" id="ARBA00010171"/>
    </source>
</evidence>
<dbReference type="InterPro" id="IPR027417">
    <property type="entry name" value="P-loop_NTPase"/>
</dbReference>
<keyword evidence="6" id="KW-1185">Reference proteome</keyword>